<keyword evidence="7 8" id="KW-0949">S-adenosyl-L-methionine</keyword>
<dbReference type="OrthoDB" id="203237at2759"/>
<proteinExistence type="inferred from homology"/>
<dbReference type="Pfam" id="PF04072">
    <property type="entry name" value="LCM"/>
    <property type="match status" value="1"/>
</dbReference>
<evidence type="ECO:0000313" key="11">
    <source>
        <dbReference type="Proteomes" id="UP000053424"/>
    </source>
</evidence>
<reference evidence="11" key="2">
    <citation type="submission" date="2015-01" db="EMBL/GenBank/DDBJ databases">
        <title>Evolutionary Origins and Diversification of the Mycorrhizal Mutualists.</title>
        <authorList>
            <consortium name="DOE Joint Genome Institute"/>
            <consortium name="Mycorrhizal Genomics Consortium"/>
            <person name="Kohler A."/>
            <person name="Kuo A."/>
            <person name="Nagy L.G."/>
            <person name="Floudas D."/>
            <person name="Copeland A."/>
            <person name="Barry K.W."/>
            <person name="Cichocki N."/>
            <person name="Veneault-Fourrey C."/>
            <person name="LaButti K."/>
            <person name="Lindquist E.A."/>
            <person name="Lipzen A."/>
            <person name="Lundell T."/>
            <person name="Morin E."/>
            <person name="Murat C."/>
            <person name="Riley R."/>
            <person name="Ohm R."/>
            <person name="Sun H."/>
            <person name="Tunlid A."/>
            <person name="Henrissat B."/>
            <person name="Grigoriev I.V."/>
            <person name="Hibbett D.S."/>
            <person name="Martin F."/>
        </authorList>
    </citation>
    <scope>NUCLEOTIDE SEQUENCE [LARGE SCALE GENOMIC DNA]</scope>
    <source>
        <strain evidence="11">h7</strain>
    </source>
</reference>
<dbReference type="Gene3D" id="3.40.50.150">
    <property type="entry name" value="Vaccinia Virus protein VP39"/>
    <property type="match status" value="1"/>
</dbReference>
<comment type="function">
    <text evidence="8">Methylates the carboxyl group of the C-terminal leucine residue of protein phosphatase 2A catalytic subunits to form alpha-leucine ester residues.</text>
</comment>
<dbReference type="PANTHER" id="PTHR13600:SF21">
    <property type="entry name" value="LEUCINE CARBOXYL METHYLTRANSFERASE 1"/>
    <property type="match status" value="1"/>
</dbReference>
<dbReference type="HOGENOM" id="CLU_031312_1_0_1"/>
<accession>A0A0C3C7Y0</accession>
<evidence type="ECO:0000256" key="3">
    <source>
        <dbReference type="ARBA" id="ARBA00012834"/>
    </source>
</evidence>
<evidence type="ECO:0000256" key="7">
    <source>
        <dbReference type="ARBA" id="ARBA00022691"/>
    </source>
</evidence>
<dbReference type="SUPFAM" id="SSF53335">
    <property type="entry name" value="S-adenosyl-L-methionine-dependent methyltransferases"/>
    <property type="match status" value="1"/>
</dbReference>
<evidence type="ECO:0000256" key="2">
    <source>
        <dbReference type="ARBA" id="ARBA00010703"/>
    </source>
</evidence>
<reference evidence="10 11" key="1">
    <citation type="submission" date="2014-04" db="EMBL/GenBank/DDBJ databases">
        <authorList>
            <consortium name="DOE Joint Genome Institute"/>
            <person name="Kuo A."/>
            <person name="Gay G."/>
            <person name="Dore J."/>
            <person name="Kohler A."/>
            <person name="Nagy L.G."/>
            <person name="Floudas D."/>
            <person name="Copeland A."/>
            <person name="Barry K.W."/>
            <person name="Cichocki N."/>
            <person name="Veneault-Fourrey C."/>
            <person name="LaButti K."/>
            <person name="Lindquist E.A."/>
            <person name="Lipzen A."/>
            <person name="Lundell T."/>
            <person name="Morin E."/>
            <person name="Murat C."/>
            <person name="Sun H."/>
            <person name="Tunlid A."/>
            <person name="Henrissat B."/>
            <person name="Grigoriev I.V."/>
            <person name="Hibbett D.S."/>
            <person name="Martin F."/>
            <person name="Nordberg H.P."/>
            <person name="Cantor M.N."/>
            <person name="Hua S.X."/>
        </authorList>
    </citation>
    <scope>NUCLEOTIDE SEQUENCE [LARGE SCALE GENOMIC DNA]</scope>
    <source>
        <strain evidence="11">h7</strain>
    </source>
</reference>
<dbReference type="InterPro" id="IPR029063">
    <property type="entry name" value="SAM-dependent_MTases_sf"/>
</dbReference>
<feature type="binding site" evidence="9">
    <location>
        <begin position="168"/>
        <end position="169"/>
    </location>
    <ligand>
        <name>S-adenosyl-L-methionine</name>
        <dbReference type="ChEBI" id="CHEBI:59789"/>
    </ligand>
</feature>
<dbReference type="InterPro" id="IPR007213">
    <property type="entry name" value="Ppm1/Ppm2/Tcmp"/>
</dbReference>
<name>A0A0C3C7Y0_HEBCY</name>
<keyword evidence="6 8" id="KW-0808">Transferase</keyword>
<dbReference type="STRING" id="686832.A0A0C3C7Y0"/>
<keyword evidence="5 8" id="KW-0489">Methyltransferase</keyword>
<dbReference type="GO" id="GO:0032259">
    <property type="term" value="P:methylation"/>
    <property type="evidence" value="ECO:0007669"/>
    <property type="project" value="UniProtKB-KW"/>
</dbReference>
<feature type="binding site" evidence="9">
    <location>
        <position position="91"/>
    </location>
    <ligand>
        <name>S-adenosyl-L-methionine</name>
        <dbReference type="ChEBI" id="CHEBI:59789"/>
    </ligand>
</feature>
<dbReference type="Proteomes" id="UP000053424">
    <property type="component" value="Unassembled WGS sequence"/>
</dbReference>
<dbReference type="GO" id="GO:0018423">
    <property type="term" value="F:protein C-terminal leucine carboxyl O-methyltransferase activity"/>
    <property type="evidence" value="ECO:0007669"/>
    <property type="project" value="UniProtKB-EC"/>
</dbReference>
<dbReference type="EC" id="2.1.1.233" evidence="3 8"/>
<dbReference type="InterPro" id="IPR016651">
    <property type="entry name" value="LCMT1"/>
</dbReference>
<sequence>MLPPSRAQAGDAPIRSTDNDAAVARLSAVQKQYLEDPFIKYLVPRAHLQPPRPPLINIGTYVRSSAIDVLVDQWLELSAVSGQRCQIVSLGSGSDTRFWRIAARRAGPLKQHMQTYVEIDFPEITTKKAMAIRKRKDLMAGLGDPNGVLLAQGGTALHSPQYYLLPGDLRQPPSELLEPMLFSPRENGRAAILDPSLPTLLLFECVLVYMSPSSSSRLLEWFVQIHKRARTGALGCIVYEMFGLNDAFGRVMINNLRERQIYLPGAEPYPTSESLLDRFLKTGFSAARALTLKEIRKSYIPSEELERTSKLEFLDETEELDLVLAHYAISWGLLLGNSDMNATWGQWGLKQQREV</sequence>
<gene>
    <name evidence="10" type="ORF">M413DRAFT_73872</name>
</gene>
<evidence type="ECO:0000256" key="8">
    <source>
        <dbReference type="PIRNR" id="PIRNR016305"/>
    </source>
</evidence>
<evidence type="ECO:0000256" key="9">
    <source>
        <dbReference type="PIRSR" id="PIRSR016305-1"/>
    </source>
</evidence>
<dbReference type="EMBL" id="KN831783">
    <property type="protein sequence ID" value="KIM40334.1"/>
    <property type="molecule type" value="Genomic_DNA"/>
</dbReference>
<evidence type="ECO:0000256" key="5">
    <source>
        <dbReference type="ARBA" id="ARBA00022603"/>
    </source>
</evidence>
<evidence type="ECO:0000256" key="6">
    <source>
        <dbReference type="ARBA" id="ARBA00022679"/>
    </source>
</evidence>
<feature type="binding site" evidence="9">
    <location>
        <position position="63"/>
    </location>
    <ligand>
        <name>S-adenosyl-L-methionine</name>
        <dbReference type="ChEBI" id="CHEBI:59789"/>
    </ligand>
</feature>
<evidence type="ECO:0000256" key="4">
    <source>
        <dbReference type="ARBA" id="ARBA00017497"/>
    </source>
</evidence>
<comment type="similarity">
    <text evidence="2 8">Belongs to the methyltransferase superfamily. LCMT family.</text>
</comment>
<dbReference type="PANTHER" id="PTHR13600">
    <property type="entry name" value="LEUCINE CARBOXYL METHYLTRANSFERASE"/>
    <property type="match status" value="1"/>
</dbReference>
<comment type="catalytic activity">
    <reaction evidence="1 8">
        <text>[phosphatase 2A protein]-C-terminal L-leucine + S-adenosyl-L-methionine = [phosphatase 2A protein]-C-terminal L-leucine methyl ester + S-adenosyl-L-homocysteine</text>
        <dbReference type="Rhea" id="RHEA:48544"/>
        <dbReference type="Rhea" id="RHEA-COMP:12134"/>
        <dbReference type="Rhea" id="RHEA-COMP:12135"/>
        <dbReference type="ChEBI" id="CHEBI:57856"/>
        <dbReference type="ChEBI" id="CHEBI:59789"/>
        <dbReference type="ChEBI" id="CHEBI:90516"/>
        <dbReference type="ChEBI" id="CHEBI:90517"/>
        <dbReference type="EC" id="2.1.1.233"/>
    </reaction>
</comment>
<evidence type="ECO:0000256" key="1">
    <source>
        <dbReference type="ARBA" id="ARBA00000724"/>
    </source>
</evidence>
<feature type="binding site" evidence="9">
    <location>
        <position position="204"/>
    </location>
    <ligand>
        <name>S-adenosyl-L-methionine</name>
        <dbReference type="ChEBI" id="CHEBI:59789"/>
    </ligand>
</feature>
<dbReference type="PIRSF" id="PIRSF016305">
    <property type="entry name" value="LCM_mtfrase"/>
    <property type="match status" value="1"/>
</dbReference>
<keyword evidence="11" id="KW-1185">Reference proteome</keyword>
<evidence type="ECO:0000313" key="10">
    <source>
        <dbReference type="EMBL" id="KIM40334.1"/>
    </source>
</evidence>
<organism evidence="10 11">
    <name type="scientific">Hebeloma cylindrosporum</name>
    <dbReference type="NCBI Taxonomy" id="76867"/>
    <lineage>
        <taxon>Eukaryota</taxon>
        <taxon>Fungi</taxon>
        <taxon>Dikarya</taxon>
        <taxon>Basidiomycota</taxon>
        <taxon>Agaricomycotina</taxon>
        <taxon>Agaricomycetes</taxon>
        <taxon>Agaricomycetidae</taxon>
        <taxon>Agaricales</taxon>
        <taxon>Agaricineae</taxon>
        <taxon>Hymenogastraceae</taxon>
        <taxon>Hebeloma</taxon>
    </lineage>
</organism>
<dbReference type="AlphaFoldDB" id="A0A0C3C7Y0"/>
<protein>
    <recommendedName>
        <fullName evidence="4 8">Leucine carboxyl methyltransferase 1</fullName>
        <ecNumber evidence="3 8">2.1.1.233</ecNumber>
    </recommendedName>
</protein>